<evidence type="ECO:0000313" key="1">
    <source>
        <dbReference type="EMBL" id="KAL2715236.1"/>
    </source>
</evidence>
<sequence length="124" mass="14389">MRWIVHTVWKVRQQHLRRSSSFRVEELEEDILRFSEEPYYICVFRFCKFPFLVSPRNVNKYIRNNIKILPKRFYDRLPACVYMLPANSSSDCIAMAMAATAIMAPAPAPTAAAAMAGHIEVHRI</sequence>
<reference evidence="1 2" key="1">
    <citation type="journal article" date="2024" name="Ann. Entomol. Soc. Am.">
        <title>Genomic analyses of the southern and eastern yellowjacket wasps (Hymenoptera: Vespidae) reveal evolutionary signatures of social life.</title>
        <authorList>
            <person name="Catto M.A."/>
            <person name="Caine P.B."/>
            <person name="Orr S.E."/>
            <person name="Hunt B.G."/>
            <person name="Goodisman M.A.D."/>
        </authorList>
    </citation>
    <scope>NUCLEOTIDE SEQUENCE [LARGE SCALE GENOMIC DNA]</scope>
    <source>
        <strain evidence="1">233</strain>
        <tissue evidence="1">Head and thorax</tissue>
    </source>
</reference>
<keyword evidence="2" id="KW-1185">Reference proteome</keyword>
<evidence type="ECO:0000313" key="2">
    <source>
        <dbReference type="Proteomes" id="UP001607302"/>
    </source>
</evidence>
<organism evidence="1 2">
    <name type="scientific">Vespula squamosa</name>
    <name type="common">Southern yellow jacket</name>
    <name type="synonym">Wasp</name>
    <dbReference type="NCBI Taxonomy" id="30214"/>
    <lineage>
        <taxon>Eukaryota</taxon>
        <taxon>Metazoa</taxon>
        <taxon>Ecdysozoa</taxon>
        <taxon>Arthropoda</taxon>
        <taxon>Hexapoda</taxon>
        <taxon>Insecta</taxon>
        <taxon>Pterygota</taxon>
        <taxon>Neoptera</taxon>
        <taxon>Endopterygota</taxon>
        <taxon>Hymenoptera</taxon>
        <taxon>Apocrita</taxon>
        <taxon>Aculeata</taxon>
        <taxon>Vespoidea</taxon>
        <taxon>Vespidae</taxon>
        <taxon>Vespinae</taxon>
        <taxon>Vespula</taxon>
    </lineage>
</organism>
<gene>
    <name evidence="1" type="ORF">V1478_014934</name>
</gene>
<dbReference type="Proteomes" id="UP001607302">
    <property type="component" value="Unassembled WGS sequence"/>
</dbReference>
<dbReference type="AlphaFoldDB" id="A0ABD2A4E7"/>
<proteinExistence type="predicted"/>
<protein>
    <submittedName>
        <fullName evidence="1">Uncharacterized protein</fullName>
    </submittedName>
</protein>
<comment type="caution">
    <text evidence="1">The sequence shown here is derived from an EMBL/GenBank/DDBJ whole genome shotgun (WGS) entry which is preliminary data.</text>
</comment>
<accession>A0ABD2A4E7</accession>
<dbReference type="EMBL" id="JAUDFV010000155">
    <property type="protein sequence ID" value="KAL2715236.1"/>
    <property type="molecule type" value="Genomic_DNA"/>
</dbReference>
<name>A0ABD2A4E7_VESSQ</name>